<accession>W2D155</accession>
<proteinExistence type="predicted"/>
<evidence type="ECO:0000313" key="1">
    <source>
        <dbReference type="EMBL" id="ETK12402.1"/>
    </source>
</evidence>
<dbReference type="AlphaFoldDB" id="W2D155"/>
<dbReference type="EMBL" id="AYYF01001157">
    <property type="protein sequence ID" value="ETK12402.1"/>
    <property type="molecule type" value="Genomic_DNA"/>
</dbReference>
<protein>
    <submittedName>
        <fullName evidence="1">Uncharacterized protein</fullName>
    </submittedName>
</protein>
<name>W2D155_9BACT</name>
<reference evidence="1 2" key="1">
    <citation type="submission" date="2013-11" db="EMBL/GenBank/DDBJ databases">
        <title>Single cell genomics of uncultured Tannerella BU063 (oral taxon 286).</title>
        <authorList>
            <person name="Beall C.J."/>
            <person name="Campbell A.G."/>
            <person name="Griffen A.L."/>
            <person name="Podar M."/>
            <person name="Leys E.J."/>
        </authorList>
    </citation>
    <scope>NUCLEOTIDE SEQUENCE [LARGE SCALE GENOMIC DNA]</scope>
    <source>
        <strain evidence="1">Cell 8/11</strain>
    </source>
</reference>
<evidence type="ECO:0000313" key="2">
    <source>
        <dbReference type="Proteomes" id="UP000034980"/>
    </source>
</evidence>
<dbReference type="Proteomes" id="UP000034980">
    <property type="component" value="Unassembled WGS sequence"/>
</dbReference>
<gene>
    <name evidence="1" type="ORF">T235_09490</name>
</gene>
<organism evidence="1 2">
    <name type="scientific">Tannerella sp. oral taxon BU063 isolate Cell 8/11</name>
    <dbReference type="NCBI Taxonomy" id="1411915"/>
    <lineage>
        <taxon>Bacteria</taxon>
        <taxon>Pseudomonadati</taxon>
        <taxon>Bacteroidota</taxon>
        <taxon>Bacteroidia</taxon>
        <taxon>Bacteroidales</taxon>
        <taxon>Tannerellaceae</taxon>
        <taxon>Tannerella</taxon>
    </lineage>
</organism>
<comment type="caution">
    <text evidence="1">The sequence shown here is derived from an EMBL/GenBank/DDBJ whole genome shotgun (WGS) entry which is preliminary data.</text>
</comment>
<sequence>MTILTPFTWKLVGNSLTLTFDLEETMITGDTEDQAVEAIATSLLSGYSEPRTYTVKRENGKVIIDGDDVYPTYRQDDSLPD</sequence>